<comment type="caution">
    <text evidence="2">The sequence shown here is derived from an EMBL/GenBank/DDBJ whole genome shotgun (WGS) entry which is preliminary data.</text>
</comment>
<accession>A0A4R2RMC7</accession>
<dbReference type="SUPFAM" id="SSF53474">
    <property type="entry name" value="alpha/beta-Hydrolases"/>
    <property type="match status" value="1"/>
</dbReference>
<name>A0A4R2RMC7_9FIRM</name>
<dbReference type="PANTHER" id="PTHR43433">
    <property type="entry name" value="HYDROLASE, ALPHA/BETA FOLD FAMILY PROTEIN"/>
    <property type="match status" value="1"/>
</dbReference>
<dbReference type="PRINTS" id="PR00412">
    <property type="entry name" value="EPOXHYDRLASE"/>
</dbReference>
<reference evidence="2 3" key="1">
    <citation type="submission" date="2019-03" db="EMBL/GenBank/DDBJ databases">
        <title>Genomic Encyclopedia of Type Strains, Phase IV (KMG-IV): sequencing the most valuable type-strain genomes for metagenomic binning, comparative biology and taxonomic classification.</title>
        <authorList>
            <person name="Goeker M."/>
        </authorList>
    </citation>
    <scope>NUCLEOTIDE SEQUENCE [LARGE SCALE GENOMIC DNA]</scope>
    <source>
        <strain evidence="2 3">DSM 11170</strain>
    </source>
</reference>
<dbReference type="OrthoDB" id="9775557at2"/>
<dbReference type="PANTHER" id="PTHR43433:SF5">
    <property type="entry name" value="AB HYDROLASE-1 DOMAIN-CONTAINING PROTEIN"/>
    <property type="match status" value="1"/>
</dbReference>
<evidence type="ECO:0000259" key="1">
    <source>
        <dbReference type="Pfam" id="PF00561"/>
    </source>
</evidence>
<dbReference type="GO" id="GO:0003824">
    <property type="term" value="F:catalytic activity"/>
    <property type="evidence" value="ECO:0007669"/>
    <property type="project" value="InterPro"/>
</dbReference>
<dbReference type="Proteomes" id="UP000294813">
    <property type="component" value="Unassembled WGS sequence"/>
</dbReference>
<keyword evidence="3" id="KW-1185">Reference proteome</keyword>
<evidence type="ECO:0000313" key="3">
    <source>
        <dbReference type="Proteomes" id="UP000294813"/>
    </source>
</evidence>
<dbReference type="EMBL" id="SLXT01000006">
    <property type="protein sequence ID" value="TCP65130.1"/>
    <property type="molecule type" value="Genomic_DNA"/>
</dbReference>
<evidence type="ECO:0000313" key="2">
    <source>
        <dbReference type="EMBL" id="TCP65130.1"/>
    </source>
</evidence>
<organism evidence="2 3">
    <name type="scientific">Heliophilum fasciatum</name>
    <dbReference type="NCBI Taxonomy" id="35700"/>
    <lineage>
        <taxon>Bacteria</taxon>
        <taxon>Bacillati</taxon>
        <taxon>Bacillota</taxon>
        <taxon>Clostridia</taxon>
        <taxon>Eubacteriales</taxon>
        <taxon>Heliobacteriaceae</taxon>
        <taxon>Heliophilum</taxon>
    </lineage>
</organism>
<gene>
    <name evidence="2" type="ORF">EDD73_1066</name>
</gene>
<dbReference type="InterPro" id="IPR050471">
    <property type="entry name" value="AB_hydrolase"/>
</dbReference>
<dbReference type="Pfam" id="PF00561">
    <property type="entry name" value="Abhydrolase_1"/>
    <property type="match status" value="1"/>
</dbReference>
<dbReference type="InterPro" id="IPR000073">
    <property type="entry name" value="AB_hydrolase_1"/>
</dbReference>
<dbReference type="InterPro" id="IPR029058">
    <property type="entry name" value="AB_hydrolase_fold"/>
</dbReference>
<proteinExistence type="predicted"/>
<dbReference type="RefSeq" id="WP_131918556.1">
    <property type="nucleotide sequence ID" value="NZ_JAOQNU010000006.1"/>
</dbReference>
<sequence>MASVTVNGVNLYYEVHGPADAPVLLFTHGAGWDHQQWEPQVAAFSATYRTIVWDVRGHGQSSCPLGPMNPDDFSRDLIALLDHLGVARAVLIGLSMGGHISLRAAVQYPERVAGLILMGTPVTSAYNWIKRLRLAFWKRSLRRLLMEIVDMSLQGLSFIAYGRSIRKFSMDKLAQMHARALSTLVPENADYFYRVTAQHPKERWERIWHVVSRMELLEGLPHVACPTLVLEGEGDWMMRRQHHFICEYIPGSERKMVCRAGHATSLDNPEEVNQYLTEFLTTKPLDF</sequence>
<protein>
    <submittedName>
        <fullName evidence="2">Pimeloyl-ACP methyl ester carboxylesterase</fullName>
    </submittedName>
</protein>
<dbReference type="Gene3D" id="3.40.50.1820">
    <property type="entry name" value="alpha/beta hydrolase"/>
    <property type="match status" value="1"/>
</dbReference>
<feature type="domain" description="AB hydrolase-1" evidence="1">
    <location>
        <begin position="22"/>
        <end position="132"/>
    </location>
</feature>
<dbReference type="InterPro" id="IPR000639">
    <property type="entry name" value="Epox_hydrolase-like"/>
</dbReference>
<dbReference type="AlphaFoldDB" id="A0A4R2RMC7"/>
<dbReference type="PRINTS" id="PR00111">
    <property type="entry name" value="ABHYDROLASE"/>
</dbReference>